<keyword evidence="2" id="KW-0813">Transport</keyword>
<evidence type="ECO:0000313" key="10">
    <source>
        <dbReference type="Proteomes" id="UP001501842"/>
    </source>
</evidence>
<evidence type="ECO:0000256" key="3">
    <source>
        <dbReference type="ARBA" id="ARBA00022723"/>
    </source>
</evidence>
<dbReference type="Proteomes" id="UP001501842">
    <property type="component" value="Unassembled WGS sequence"/>
</dbReference>
<dbReference type="PANTHER" id="PTHR36923:SF3">
    <property type="entry name" value="FERREDOXIN"/>
    <property type="match status" value="1"/>
</dbReference>
<evidence type="ECO:0000256" key="7">
    <source>
        <dbReference type="ARBA" id="ARBA00023291"/>
    </source>
</evidence>
<comment type="caution">
    <text evidence="9">The sequence shown here is derived from an EMBL/GenBank/DDBJ whole genome shotgun (WGS) entry which is preliminary data.</text>
</comment>
<keyword evidence="6" id="KW-0411">Iron-sulfur</keyword>
<dbReference type="Pfam" id="PF13370">
    <property type="entry name" value="Fer4_13"/>
    <property type="match status" value="1"/>
</dbReference>
<dbReference type="EMBL" id="BAAATZ010000006">
    <property type="protein sequence ID" value="GAA2724138.1"/>
    <property type="molecule type" value="Genomic_DNA"/>
</dbReference>
<evidence type="ECO:0000256" key="2">
    <source>
        <dbReference type="ARBA" id="ARBA00022448"/>
    </source>
</evidence>
<evidence type="ECO:0000256" key="5">
    <source>
        <dbReference type="ARBA" id="ARBA00023004"/>
    </source>
</evidence>
<evidence type="ECO:0000256" key="1">
    <source>
        <dbReference type="ARBA" id="ARBA00001927"/>
    </source>
</evidence>
<evidence type="ECO:0000259" key="8">
    <source>
        <dbReference type="PROSITE" id="PS51379"/>
    </source>
</evidence>
<keyword evidence="10" id="KW-1185">Reference proteome</keyword>
<proteinExistence type="predicted"/>
<feature type="domain" description="4Fe-4S ferredoxin-type" evidence="8">
    <location>
        <begin position="2"/>
        <end position="30"/>
    </location>
</feature>
<keyword evidence="4" id="KW-0249">Electron transport</keyword>
<keyword evidence="5" id="KW-0408">Iron</keyword>
<evidence type="ECO:0000256" key="6">
    <source>
        <dbReference type="ARBA" id="ARBA00023014"/>
    </source>
</evidence>
<keyword evidence="3" id="KW-0479">Metal-binding</keyword>
<dbReference type="RefSeq" id="WP_344450087.1">
    <property type="nucleotide sequence ID" value="NZ_BAAATZ010000006.1"/>
</dbReference>
<organism evidence="9 10">
    <name type="scientific">Actinocorallia aurantiaca</name>
    <dbReference type="NCBI Taxonomy" id="46204"/>
    <lineage>
        <taxon>Bacteria</taxon>
        <taxon>Bacillati</taxon>
        <taxon>Actinomycetota</taxon>
        <taxon>Actinomycetes</taxon>
        <taxon>Streptosporangiales</taxon>
        <taxon>Thermomonosporaceae</taxon>
        <taxon>Actinocorallia</taxon>
    </lineage>
</organism>
<reference evidence="9 10" key="1">
    <citation type="journal article" date="2019" name="Int. J. Syst. Evol. Microbiol.">
        <title>The Global Catalogue of Microorganisms (GCM) 10K type strain sequencing project: providing services to taxonomists for standard genome sequencing and annotation.</title>
        <authorList>
            <consortium name="The Broad Institute Genomics Platform"/>
            <consortium name="The Broad Institute Genome Sequencing Center for Infectious Disease"/>
            <person name="Wu L."/>
            <person name="Ma J."/>
        </authorList>
    </citation>
    <scope>NUCLEOTIDE SEQUENCE [LARGE SCALE GENOMIC DNA]</scope>
    <source>
        <strain evidence="9 10">JCM 8201</strain>
    </source>
</reference>
<dbReference type="InterPro" id="IPR017896">
    <property type="entry name" value="4Fe4S_Fe-S-bd"/>
</dbReference>
<name>A0ABN3U3T9_9ACTN</name>
<accession>A0ABN3U3T9</accession>
<dbReference type="PROSITE" id="PS51379">
    <property type="entry name" value="4FE4S_FER_2"/>
    <property type="match status" value="1"/>
</dbReference>
<comment type="cofactor">
    <cofactor evidence="1">
        <name>[3Fe-4S] cluster</name>
        <dbReference type="ChEBI" id="CHEBI:21137"/>
    </cofactor>
</comment>
<protein>
    <recommendedName>
        <fullName evidence="8">4Fe-4S ferredoxin-type domain-containing protein</fullName>
    </recommendedName>
</protein>
<dbReference type="SUPFAM" id="SSF54862">
    <property type="entry name" value="4Fe-4S ferredoxins"/>
    <property type="match status" value="1"/>
</dbReference>
<gene>
    <name evidence="9" type="ORF">GCM10010439_21090</name>
</gene>
<sequence length="67" mass="7196">MVRLHADPDRCRGTGQCVFVAPDLFDQDDGPEYKVIILDPEPASSQLLLATRAVLACPNLALTVSDG</sequence>
<keyword evidence="7" id="KW-0003">3Fe-4S</keyword>
<dbReference type="InterPro" id="IPR051269">
    <property type="entry name" value="Fe-S_cluster_ET"/>
</dbReference>
<dbReference type="PANTHER" id="PTHR36923">
    <property type="entry name" value="FERREDOXIN"/>
    <property type="match status" value="1"/>
</dbReference>
<evidence type="ECO:0000256" key="4">
    <source>
        <dbReference type="ARBA" id="ARBA00022982"/>
    </source>
</evidence>
<dbReference type="Gene3D" id="3.30.70.20">
    <property type="match status" value="1"/>
</dbReference>
<evidence type="ECO:0000313" key="9">
    <source>
        <dbReference type="EMBL" id="GAA2724138.1"/>
    </source>
</evidence>